<protein>
    <submittedName>
        <fullName evidence="1">Uncharacterized protein</fullName>
    </submittedName>
</protein>
<evidence type="ECO:0000313" key="2">
    <source>
        <dbReference type="Proteomes" id="UP000426027"/>
    </source>
</evidence>
<dbReference type="RefSeq" id="WP_157475923.1">
    <property type="nucleotide sequence ID" value="NZ_CP046566.1"/>
</dbReference>
<organism evidence="1 2">
    <name type="scientific">Phnomibacter ginsenosidimutans</name>
    <dbReference type="NCBI Taxonomy" id="2676868"/>
    <lineage>
        <taxon>Bacteria</taxon>
        <taxon>Pseudomonadati</taxon>
        <taxon>Bacteroidota</taxon>
        <taxon>Chitinophagia</taxon>
        <taxon>Chitinophagales</taxon>
        <taxon>Chitinophagaceae</taxon>
        <taxon>Phnomibacter</taxon>
    </lineage>
</organism>
<sequence>MKQFDGSNVACANIGVSLHQKTIFNMPLDINHIQPQHGTMHACLWENKHTGLPLSLFYTLEIPLQPFDTGHEYVDQPASTSLMIEWINFSPLGSTKNISNWKYLLGNEYVISYETQTGEGSIYLGTEHCPFNSSIRFFSLEKNTFELELTLAVDFNIETKNMPDNDLFKLKTKVDYNGLLLYNNSVLPSLKITNEPINVIAGFIDASVYETSLVPYDNGYVQLQQLRPKP</sequence>
<evidence type="ECO:0000313" key="1">
    <source>
        <dbReference type="EMBL" id="QGW26794.1"/>
    </source>
</evidence>
<dbReference type="KEGG" id="fls:GLV81_00570"/>
<name>A0A6I6G4F4_9BACT</name>
<dbReference type="EMBL" id="CP046566">
    <property type="protein sequence ID" value="QGW26794.1"/>
    <property type="molecule type" value="Genomic_DNA"/>
</dbReference>
<accession>A0A6I6G4F4</accession>
<dbReference type="Proteomes" id="UP000426027">
    <property type="component" value="Chromosome"/>
</dbReference>
<keyword evidence="2" id="KW-1185">Reference proteome</keyword>
<reference evidence="1 2" key="1">
    <citation type="submission" date="2019-11" db="EMBL/GenBank/DDBJ databases">
        <authorList>
            <person name="Im W.T."/>
        </authorList>
    </citation>
    <scope>NUCLEOTIDE SEQUENCE [LARGE SCALE GENOMIC DNA]</scope>
    <source>
        <strain evidence="1 2">SB-02</strain>
    </source>
</reference>
<proteinExistence type="predicted"/>
<dbReference type="AlphaFoldDB" id="A0A6I6G4F4"/>
<gene>
    <name evidence="1" type="ORF">GLV81_00570</name>
</gene>